<evidence type="ECO:0000256" key="5">
    <source>
        <dbReference type="ARBA" id="ARBA00023242"/>
    </source>
</evidence>
<keyword evidence="6" id="KW-0175">Coiled coil</keyword>
<feature type="coiled-coil region" evidence="6">
    <location>
        <begin position="491"/>
        <end position="525"/>
    </location>
</feature>
<evidence type="ECO:0000256" key="6">
    <source>
        <dbReference type="SAM" id="Coils"/>
    </source>
</evidence>
<keyword evidence="5" id="KW-0539">Nucleus</keyword>
<dbReference type="KEGG" id="sgra:EX895_004220"/>
<feature type="compositionally biased region" description="Basic and acidic residues" evidence="7">
    <location>
        <begin position="264"/>
        <end position="286"/>
    </location>
</feature>
<protein>
    <recommendedName>
        <fullName evidence="8">BZIP domain-containing protein</fullName>
    </recommendedName>
</protein>
<feature type="region of interest" description="Disordered" evidence="7">
    <location>
        <begin position="421"/>
        <end position="471"/>
    </location>
</feature>
<dbReference type="GeneID" id="40727115"/>
<dbReference type="Pfam" id="PF00170">
    <property type="entry name" value="bZIP_1"/>
    <property type="match status" value="1"/>
</dbReference>
<dbReference type="PROSITE" id="PS50217">
    <property type="entry name" value="BZIP"/>
    <property type="match status" value="1"/>
</dbReference>
<dbReference type="GO" id="GO:0003700">
    <property type="term" value="F:DNA-binding transcription factor activity"/>
    <property type="evidence" value="ECO:0007669"/>
    <property type="project" value="InterPro"/>
</dbReference>
<keyword evidence="3" id="KW-0238">DNA-binding</keyword>
<keyword evidence="2" id="KW-0805">Transcription regulation</keyword>
<dbReference type="InterPro" id="IPR021755">
    <property type="entry name" value="TF_Aft1_HRA"/>
</dbReference>
<comment type="subcellular location">
    <subcellularLocation>
        <location evidence="1">Nucleus</location>
    </subcellularLocation>
</comment>
<evidence type="ECO:0000256" key="1">
    <source>
        <dbReference type="ARBA" id="ARBA00004123"/>
    </source>
</evidence>
<dbReference type="SUPFAM" id="SSF57959">
    <property type="entry name" value="Leucine zipper domain"/>
    <property type="match status" value="1"/>
</dbReference>
<dbReference type="SMART" id="SM00338">
    <property type="entry name" value="BRLZ"/>
    <property type="match status" value="1"/>
</dbReference>
<feature type="compositionally biased region" description="Polar residues" evidence="7">
    <location>
        <begin position="37"/>
        <end position="46"/>
    </location>
</feature>
<dbReference type="FunFam" id="1.20.5.170:FF:000053">
    <property type="entry name" value="BZIP transcription factor AtfA"/>
    <property type="match status" value="1"/>
</dbReference>
<dbReference type="InterPro" id="IPR004827">
    <property type="entry name" value="bZIP"/>
</dbReference>
<gene>
    <name evidence="9" type="ORF">EX895_004220</name>
</gene>
<dbReference type="EMBL" id="SRRM01000015">
    <property type="protein sequence ID" value="TKY86932.1"/>
    <property type="molecule type" value="Genomic_DNA"/>
</dbReference>
<dbReference type="AlphaFoldDB" id="A0A4U7KVB1"/>
<feature type="compositionally biased region" description="Low complexity" evidence="7">
    <location>
        <begin position="343"/>
        <end position="372"/>
    </location>
</feature>
<dbReference type="PANTHER" id="PTHR19304">
    <property type="entry name" value="CYCLIC-AMP RESPONSE ELEMENT BINDING PROTEIN"/>
    <property type="match status" value="1"/>
</dbReference>
<comment type="caution">
    <text evidence="9">The sequence shown here is derived from an EMBL/GenBank/DDBJ whole genome shotgun (WGS) entry which is preliminary data.</text>
</comment>
<evidence type="ECO:0000256" key="7">
    <source>
        <dbReference type="SAM" id="MobiDB-lite"/>
    </source>
</evidence>
<evidence type="ECO:0000313" key="9">
    <source>
        <dbReference type="EMBL" id="TKY86932.1"/>
    </source>
</evidence>
<reference evidence="9 10" key="1">
    <citation type="submission" date="2019-05" db="EMBL/GenBank/DDBJ databases">
        <title>Sporisorium graminicola CBS 10092 draft sequencing and annotation.</title>
        <authorList>
            <person name="Solano-Gonzalez S."/>
            <person name="Caddick M.X."/>
            <person name="Darby A."/>
        </authorList>
    </citation>
    <scope>NUCLEOTIDE SEQUENCE [LARGE SCALE GENOMIC DNA]</scope>
    <source>
        <strain evidence="9 10">CBS 10092</strain>
    </source>
</reference>
<evidence type="ECO:0000313" key="10">
    <source>
        <dbReference type="Proteomes" id="UP000306050"/>
    </source>
</evidence>
<dbReference type="GO" id="GO:0003677">
    <property type="term" value="F:DNA binding"/>
    <property type="evidence" value="ECO:0007669"/>
    <property type="project" value="UniProtKB-KW"/>
</dbReference>
<dbReference type="Gene3D" id="1.20.5.170">
    <property type="match status" value="1"/>
</dbReference>
<dbReference type="InterPro" id="IPR051027">
    <property type="entry name" value="bZIP_transcription_factors"/>
</dbReference>
<feature type="compositionally biased region" description="Acidic residues" evidence="7">
    <location>
        <begin position="443"/>
        <end position="458"/>
    </location>
</feature>
<evidence type="ECO:0000256" key="4">
    <source>
        <dbReference type="ARBA" id="ARBA00023163"/>
    </source>
</evidence>
<keyword evidence="10" id="KW-1185">Reference proteome</keyword>
<name>A0A4U7KVB1_9BASI</name>
<feature type="domain" description="BZIP" evidence="8">
    <location>
        <begin position="466"/>
        <end position="529"/>
    </location>
</feature>
<evidence type="ECO:0000256" key="3">
    <source>
        <dbReference type="ARBA" id="ARBA00023125"/>
    </source>
</evidence>
<dbReference type="OrthoDB" id="295274at2759"/>
<dbReference type="RefSeq" id="XP_029738917.1">
    <property type="nucleotide sequence ID" value="XM_029884816.1"/>
</dbReference>
<feature type="compositionally biased region" description="Low complexity" evidence="7">
    <location>
        <begin position="613"/>
        <end position="623"/>
    </location>
</feature>
<dbReference type="GO" id="GO:0005634">
    <property type="term" value="C:nucleus"/>
    <property type="evidence" value="ECO:0007669"/>
    <property type="project" value="UniProtKB-SubCell"/>
</dbReference>
<organism evidence="9 10">
    <name type="scientific">Sporisorium graminicola</name>
    <dbReference type="NCBI Taxonomy" id="280036"/>
    <lineage>
        <taxon>Eukaryota</taxon>
        <taxon>Fungi</taxon>
        <taxon>Dikarya</taxon>
        <taxon>Basidiomycota</taxon>
        <taxon>Ustilaginomycotina</taxon>
        <taxon>Ustilaginomycetes</taxon>
        <taxon>Ustilaginales</taxon>
        <taxon>Ustilaginaceae</taxon>
        <taxon>Sporisorium</taxon>
    </lineage>
</organism>
<feature type="region of interest" description="Disordered" evidence="7">
    <location>
        <begin position="325"/>
        <end position="391"/>
    </location>
</feature>
<dbReference type="Proteomes" id="UP000306050">
    <property type="component" value="Chromosome SGRAM_23"/>
</dbReference>
<feature type="compositionally biased region" description="Polar residues" evidence="7">
    <location>
        <begin position="80"/>
        <end position="95"/>
    </location>
</feature>
<feature type="region of interest" description="Disordered" evidence="7">
    <location>
        <begin position="264"/>
        <end position="293"/>
    </location>
</feature>
<sequence length="677" mass="69563">MSETATATRPPAKPLRRSSPVRSTAKHHLEPNPFEKSFSSGPNSSESIDRRPDLKGDTKANLSTPPLSTRPGAAYRDRTFSNSKNQTSPQESGSTPKPLLPPVASITSPAGETNAYPWSAGLTSSLRSGPLSPAMLAGPQSSHFDPNSFRTGFTPDLSNFKTGLTPLGGGMSFPPPSPNTAAFLAAMVNNTSGASTSVATITPNTLSALTNAAAAATNGGSMDPTAVAGNAGAALSTQPQNFAGKPTDAHNAFDLAFSRSFPNERADAKHAGSKLKAELKSGDSDRSLSQSISPQMVQKQLEGGANGDQQNAVSGLFLLSRVHQEMSKRDGANPASTSLYESKPAPSAAGKKGANAKNKAAAAAADVAAKPNGNKRKKSTSTDDSLGAAPISTNAPAAKAAKTAKGGKKGAAAAATAANAANAQPKDAAQYGNGGGSFKSENGGDDDDQQWDSDDDMNGDGKGNTDEKRKNFLERNRQAALKCRQRKKAWLASLQAKVEYLQNDNENLQNTVGALRNENMFLKSQLVQATGGAPLPAMPMGMHMGLPMAPPPHGVDPHHSMGPAPIGIPANMAPHPAYMHPGASGPPMSQGPGGAYAAAHAPPRGGAPGFGDQMQQQQQQQRKQGGRPRSEGDVLAPTAGDQPMNGGMKHEREWSAASADGARSGGSASGATATIKV</sequence>
<feature type="compositionally biased region" description="Low complexity" evidence="7">
    <location>
        <begin position="595"/>
        <end position="604"/>
    </location>
</feature>
<evidence type="ECO:0000259" key="8">
    <source>
        <dbReference type="PROSITE" id="PS50217"/>
    </source>
</evidence>
<evidence type="ECO:0000256" key="2">
    <source>
        <dbReference type="ARBA" id="ARBA00023015"/>
    </source>
</evidence>
<feature type="region of interest" description="Disordered" evidence="7">
    <location>
        <begin position="578"/>
        <end position="677"/>
    </location>
</feature>
<keyword evidence="4" id="KW-0804">Transcription</keyword>
<accession>A0A4U7KVB1</accession>
<dbReference type="InterPro" id="IPR046347">
    <property type="entry name" value="bZIP_sf"/>
</dbReference>
<feature type="region of interest" description="Disordered" evidence="7">
    <location>
        <begin position="1"/>
        <end position="114"/>
    </location>
</feature>
<feature type="compositionally biased region" description="Basic and acidic residues" evidence="7">
    <location>
        <begin position="47"/>
        <end position="58"/>
    </location>
</feature>
<dbReference type="Pfam" id="PF11786">
    <property type="entry name" value="Aft1_HRA"/>
    <property type="match status" value="1"/>
</dbReference>
<dbReference type="CDD" id="cd14687">
    <property type="entry name" value="bZIP_ATF2"/>
    <property type="match status" value="1"/>
</dbReference>
<proteinExistence type="predicted"/>